<evidence type="ECO:0000256" key="5">
    <source>
        <dbReference type="ARBA" id="ARBA00022989"/>
    </source>
</evidence>
<evidence type="ECO:0000256" key="7">
    <source>
        <dbReference type="ARBA" id="ARBA00043987"/>
    </source>
</evidence>
<feature type="transmembrane region" description="Helical" evidence="9">
    <location>
        <begin position="54"/>
        <end position="76"/>
    </location>
</feature>
<proteinExistence type="inferred from homology"/>
<dbReference type="Proteomes" id="UP000295444">
    <property type="component" value="Unassembled WGS sequence"/>
</dbReference>
<feature type="transmembrane region" description="Helical" evidence="9">
    <location>
        <begin position="333"/>
        <end position="354"/>
    </location>
</feature>
<feature type="region of interest" description="Disordered" evidence="8">
    <location>
        <begin position="1"/>
        <end position="45"/>
    </location>
</feature>
<keyword evidence="4 9" id="KW-0812">Transmembrane</keyword>
<keyword evidence="5 9" id="KW-1133">Transmembrane helix</keyword>
<dbReference type="AlphaFoldDB" id="A0A4V3CXQ3"/>
<keyword evidence="2 10" id="KW-0328">Glycosyltransferase</keyword>
<keyword evidence="6 9" id="KW-0472">Membrane</keyword>
<feature type="transmembrane region" description="Helical" evidence="9">
    <location>
        <begin position="96"/>
        <end position="114"/>
    </location>
</feature>
<comment type="caution">
    <text evidence="10">The sequence shown here is derived from an EMBL/GenBank/DDBJ whole genome shotgun (WGS) entry which is preliminary data.</text>
</comment>
<evidence type="ECO:0000313" key="10">
    <source>
        <dbReference type="EMBL" id="TDP91158.1"/>
    </source>
</evidence>
<gene>
    <name evidence="10" type="ORF">EV186_109150</name>
</gene>
<dbReference type="GO" id="GO:0016757">
    <property type="term" value="F:glycosyltransferase activity"/>
    <property type="evidence" value="ECO:0007669"/>
    <property type="project" value="UniProtKB-KW"/>
</dbReference>
<feature type="transmembrane region" description="Helical" evidence="9">
    <location>
        <begin position="493"/>
        <end position="513"/>
    </location>
</feature>
<keyword evidence="3 10" id="KW-0808">Transferase</keyword>
<feature type="transmembrane region" description="Helical" evidence="9">
    <location>
        <begin position="216"/>
        <end position="238"/>
    </location>
</feature>
<evidence type="ECO:0000256" key="4">
    <source>
        <dbReference type="ARBA" id="ARBA00022692"/>
    </source>
</evidence>
<feature type="transmembrane region" description="Helical" evidence="9">
    <location>
        <begin position="470"/>
        <end position="487"/>
    </location>
</feature>
<evidence type="ECO:0000256" key="3">
    <source>
        <dbReference type="ARBA" id="ARBA00022679"/>
    </source>
</evidence>
<feature type="transmembrane region" description="Helical" evidence="9">
    <location>
        <begin position="400"/>
        <end position="417"/>
    </location>
</feature>
<evidence type="ECO:0000256" key="1">
    <source>
        <dbReference type="ARBA" id="ARBA00004141"/>
    </source>
</evidence>
<accession>A0A4V3CXQ3</accession>
<evidence type="ECO:0000256" key="9">
    <source>
        <dbReference type="SAM" id="Phobius"/>
    </source>
</evidence>
<feature type="transmembrane region" description="Helical" evidence="9">
    <location>
        <begin position="126"/>
        <end position="143"/>
    </location>
</feature>
<dbReference type="InterPro" id="IPR049829">
    <property type="entry name" value="MptA/B-like"/>
</dbReference>
<comment type="subcellular location">
    <subcellularLocation>
        <location evidence="1">Membrane</location>
        <topology evidence="1">Multi-pass membrane protein</topology>
    </subcellularLocation>
</comment>
<comment type="similarity">
    <text evidence="7">Belongs to the MptA/B family.</text>
</comment>
<sequence length="537" mass="57732">MATPTDLPAQADAQPGGSDAPSTELPPDEVLRDPPESDAAAEAERRAPLPWRTIALGTAGTVLLMLSAVGAGGTLIHDPLIGTGPLSAIRYGHGKMLATATLYIGFALVVWAWVRLGRHVLAGRVAARPVLLAAVCWAIPMLFSPPVFTRDVFSYLAQGAQALHGFDPYAAGPVVLNDYPDLVQNVHPFWQNTPAPYGPLFLLIAKGVAAVVGQHMIIGVILMRLVLVPGLVLTVWALRGLVHELGGKMSVTMWLAFASPMTVVHLIGGPHNDMLMLGFLTSGTLLTLRRKHWAGIALATLAMAIKPTAAMALPFLVLVWAAHLPDEKWGRRFLKALAPSLGIFVGLFAALTWVAQLNLGWIVALRAPAMVENWLSAPTALGEIVHSLVRIFVDTPIGFYTIPARVLGGLVLAYVGVKQWLRSRDGGPDAVKRMALILFLTAALSPVTMPWYLMWGFVIATAMAWQRRHLAIIGALSVFLVLTYTPGGEDLLYDWWFMACAAALSVLAGVSLLRPDPLGLFTTHHEDPEADKPVATR</sequence>
<feature type="transmembrane region" description="Helical" evidence="9">
    <location>
        <begin position="437"/>
        <end position="458"/>
    </location>
</feature>
<reference evidence="10 11" key="1">
    <citation type="submission" date="2019-03" db="EMBL/GenBank/DDBJ databases">
        <title>Genomic Encyclopedia of Type Strains, Phase IV (KMG-IV): sequencing the most valuable type-strain genomes for metagenomic binning, comparative biology and taxonomic classification.</title>
        <authorList>
            <person name="Goeker M."/>
        </authorList>
    </citation>
    <scope>NUCLEOTIDE SEQUENCE [LARGE SCALE GENOMIC DNA]</scope>
    <source>
        <strain evidence="10 11">DSM 45361</strain>
    </source>
</reference>
<evidence type="ECO:0000256" key="2">
    <source>
        <dbReference type="ARBA" id="ARBA00022676"/>
    </source>
</evidence>
<dbReference type="Pfam" id="PF26314">
    <property type="entry name" value="MptA_B_family"/>
    <property type="match status" value="1"/>
</dbReference>
<protein>
    <submittedName>
        <fullName evidence="10">Alpha-1,6-mannosyltransferase</fullName>
    </submittedName>
</protein>
<organism evidence="10 11">
    <name type="scientific">Labedaea rhizosphaerae</name>
    <dbReference type="NCBI Taxonomy" id="598644"/>
    <lineage>
        <taxon>Bacteria</taxon>
        <taxon>Bacillati</taxon>
        <taxon>Actinomycetota</taxon>
        <taxon>Actinomycetes</taxon>
        <taxon>Pseudonocardiales</taxon>
        <taxon>Pseudonocardiaceae</taxon>
        <taxon>Labedaea</taxon>
    </lineage>
</organism>
<evidence type="ECO:0000313" key="11">
    <source>
        <dbReference type="Proteomes" id="UP000295444"/>
    </source>
</evidence>
<dbReference type="GO" id="GO:0016020">
    <property type="term" value="C:membrane"/>
    <property type="evidence" value="ECO:0007669"/>
    <property type="project" value="UniProtKB-SubCell"/>
</dbReference>
<dbReference type="EMBL" id="SNXZ01000009">
    <property type="protein sequence ID" value="TDP91158.1"/>
    <property type="molecule type" value="Genomic_DNA"/>
</dbReference>
<feature type="transmembrane region" description="Helical" evidence="9">
    <location>
        <begin position="293"/>
        <end position="321"/>
    </location>
</feature>
<evidence type="ECO:0000256" key="6">
    <source>
        <dbReference type="ARBA" id="ARBA00023136"/>
    </source>
</evidence>
<feature type="transmembrane region" description="Helical" evidence="9">
    <location>
        <begin position="250"/>
        <end position="268"/>
    </location>
</feature>
<keyword evidence="11" id="KW-1185">Reference proteome</keyword>
<dbReference type="NCBIfam" id="NF038066">
    <property type="entry name" value="MptB"/>
    <property type="match status" value="1"/>
</dbReference>
<name>A0A4V3CXQ3_LABRH</name>
<evidence type="ECO:0000256" key="8">
    <source>
        <dbReference type="SAM" id="MobiDB-lite"/>
    </source>
</evidence>
<dbReference type="RefSeq" id="WP_166659484.1">
    <property type="nucleotide sequence ID" value="NZ_SNXZ01000009.1"/>
</dbReference>